<gene>
    <name evidence="3" type="ORF">M407DRAFT_84156</name>
</gene>
<feature type="transmembrane region" description="Helical" evidence="1">
    <location>
        <begin position="55"/>
        <end position="78"/>
    </location>
</feature>
<evidence type="ECO:0000313" key="3">
    <source>
        <dbReference type="EMBL" id="KIO18256.1"/>
    </source>
</evidence>
<reference evidence="4" key="2">
    <citation type="submission" date="2015-01" db="EMBL/GenBank/DDBJ databases">
        <title>Evolutionary Origins and Diversification of the Mycorrhizal Mutualists.</title>
        <authorList>
            <consortium name="DOE Joint Genome Institute"/>
            <consortium name="Mycorrhizal Genomics Consortium"/>
            <person name="Kohler A."/>
            <person name="Kuo A."/>
            <person name="Nagy L.G."/>
            <person name="Floudas D."/>
            <person name="Copeland A."/>
            <person name="Barry K.W."/>
            <person name="Cichocki N."/>
            <person name="Veneault-Fourrey C."/>
            <person name="LaButti K."/>
            <person name="Lindquist E.A."/>
            <person name="Lipzen A."/>
            <person name="Lundell T."/>
            <person name="Morin E."/>
            <person name="Murat C."/>
            <person name="Riley R."/>
            <person name="Ohm R."/>
            <person name="Sun H."/>
            <person name="Tunlid A."/>
            <person name="Henrissat B."/>
            <person name="Grigoriev I.V."/>
            <person name="Hibbett D.S."/>
            <person name="Martin F."/>
        </authorList>
    </citation>
    <scope>NUCLEOTIDE SEQUENCE [LARGE SCALE GENOMIC DNA]</scope>
    <source>
        <strain evidence="4">MUT 4182</strain>
    </source>
</reference>
<dbReference type="STRING" id="1051891.A0A0C3Q4L6"/>
<reference evidence="3 4" key="1">
    <citation type="submission" date="2014-04" db="EMBL/GenBank/DDBJ databases">
        <authorList>
            <consortium name="DOE Joint Genome Institute"/>
            <person name="Kuo A."/>
            <person name="Girlanda M."/>
            <person name="Perotto S."/>
            <person name="Kohler A."/>
            <person name="Nagy L.G."/>
            <person name="Floudas D."/>
            <person name="Copeland A."/>
            <person name="Barry K.W."/>
            <person name="Cichocki N."/>
            <person name="Veneault-Fourrey C."/>
            <person name="LaButti K."/>
            <person name="Lindquist E.A."/>
            <person name="Lipzen A."/>
            <person name="Lundell T."/>
            <person name="Morin E."/>
            <person name="Murat C."/>
            <person name="Sun H."/>
            <person name="Tunlid A."/>
            <person name="Henrissat B."/>
            <person name="Grigoriev I.V."/>
            <person name="Hibbett D.S."/>
            <person name="Martin F."/>
            <person name="Nordberg H.P."/>
            <person name="Cantor M.N."/>
            <person name="Hua S.X."/>
        </authorList>
    </citation>
    <scope>NUCLEOTIDE SEQUENCE [LARGE SCALE GENOMIC DNA]</scope>
    <source>
        <strain evidence="3 4">MUT 4182</strain>
    </source>
</reference>
<sequence>MNTVTQTPLYAPIYEIPDPPEEFGQDGGKFYRAYDTLAEEIDDDMTRSLKEQLDGMLIFAGLFAGVNSAFLALTLPLLSADPADDTNALLLQNNAILMQLVSGRNDSASLDSTLPSKSFAPSGAILSVNVLFALSLAFAIISSFLAVLGRQWLVYYRK</sequence>
<keyword evidence="4" id="KW-1185">Reference proteome</keyword>
<name>A0A0C3Q4L6_9AGAM</name>
<keyword evidence="1" id="KW-0472">Membrane</keyword>
<feature type="domain" description="DUF6535" evidence="2">
    <location>
        <begin position="33"/>
        <end position="158"/>
    </location>
</feature>
<dbReference type="InterPro" id="IPR045338">
    <property type="entry name" value="DUF6535"/>
</dbReference>
<protein>
    <recommendedName>
        <fullName evidence="2">DUF6535 domain-containing protein</fullName>
    </recommendedName>
</protein>
<proteinExistence type="predicted"/>
<organism evidence="3 4">
    <name type="scientific">Tulasnella calospora MUT 4182</name>
    <dbReference type="NCBI Taxonomy" id="1051891"/>
    <lineage>
        <taxon>Eukaryota</taxon>
        <taxon>Fungi</taxon>
        <taxon>Dikarya</taxon>
        <taxon>Basidiomycota</taxon>
        <taxon>Agaricomycotina</taxon>
        <taxon>Agaricomycetes</taxon>
        <taxon>Cantharellales</taxon>
        <taxon>Tulasnellaceae</taxon>
        <taxon>Tulasnella</taxon>
    </lineage>
</organism>
<keyword evidence="1" id="KW-0812">Transmembrane</keyword>
<feature type="non-terminal residue" evidence="3">
    <location>
        <position position="158"/>
    </location>
</feature>
<accession>A0A0C3Q4L6</accession>
<evidence type="ECO:0000256" key="1">
    <source>
        <dbReference type="SAM" id="Phobius"/>
    </source>
</evidence>
<dbReference type="Pfam" id="PF20153">
    <property type="entry name" value="DUF6535"/>
    <property type="match status" value="1"/>
</dbReference>
<dbReference type="OrthoDB" id="3221808at2759"/>
<keyword evidence="1" id="KW-1133">Transmembrane helix</keyword>
<dbReference type="AlphaFoldDB" id="A0A0C3Q4L6"/>
<dbReference type="Proteomes" id="UP000054248">
    <property type="component" value="Unassembled WGS sequence"/>
</dbReference>
<evidence type="ECO:0000259" key="2">
    <source>
        <dbReference type="Pfam" id="PF20153"/>
    </source>
</evidence>
<dbReference type="EMBL" id="KN823301">
    <property type="protein sequence ID" value="KIO18256.1"/>
    <property type="molecule type" value="Genomic_DNA"/>
</dbReference>
<evidence type="ECO:0000313" key="4">
    <source>
        <dbReference type="Proteomes" id="UP000054248"/>
    </source>
</evidence>
<dbReference type="HOGENOM" id="CLU_018688_3_1_1"/>
<feature type="transmembrane region" description="Helical" evidence="1">
    <location>
        <begin position="124"/>
        <end position="148"/>
    </location>
</feature>